<accession>A0A5B7E1S0</accession>
<protein>
    <submittedName>
        <fullName evidence="1">Uncharacterized protein</fullName>
    </submittedName>
</protein>
<keyword evidence="2" id="KW-1185">Reference proteome</keyword>
<dbReference type="EMBL" id="VSRR010001704">
    <property type="protein sequence ID" value="MPC27183.1"/>
    <property type="molecule type" value="Genomic_DNA"/>
</dbReference>
<comment type="caution">
    <text evidence="1">The sequence shown here is derived from an EMBL/GenBank/DDBJ whole genome shotgun (WGS) entry which is preliminary data.</text>
</comment>
<gene>
    <name evidence="1" type="ORF">E2C01_020349</name>
</gene>
<sequence length="264" mass="28762">MALRMANQAIGECSMTFAQCAGPSRSGPTIQNVRLCQLPSLVLITITEEEGMRLASSDDHLRGGLTHPLMLASRFRSLSPSHLNMIMTMNTGKNIVGSASLSSPLTRNSAALWSSSSVPASHWTAVPKLPAPITLPLSPVADTRPPGGALQGLSCGHSASGERVMGQARNSDTLFHHLCPLMFLRWIQTYRHNPSCSLNKRLDTQLPPSFLEVTYEGFHPCPTLCLASTLGRSPLHHYSSYDVLLLLQVSQSCICLHKRIWIIL</sequence>
<reference evidence="1 2" key="1">
    <citation type="submission" date="2019-05" db="EMBL/GenBank/DDBJ databases">
        <title>Another draft genome of Portunus trituberculatus and its Hox gene families provides insights of decapod evolution.</title>
        <authorList>
            <person name="Jeong J.-H."/>
            <person name="Song I."/>
            <person name="Kim S."/>
            <person name="Choi T."/>
            <person name="Kim D."/>
            <person name="Ryu S."/>
            <person name="Kim W."/>
        </authorList>
    </citation>
    <scope>NUCLEOTIDE SEQUENCE [LARGE SCALE GENOMIC DNA]</scope>
    <source>
        <tissue evidence="1">Muscle</tissue>
    </source>
</reference>
<evidence type="ECO:0000313" key="1">
    <source>
        <dbReference type="EMBL" id="MPC27183.1"/>
    </source>
</evidence>
<dbReference type="AlphaFoldDB" id="A0A5B7E1S0"/>
<evidence type="ECO:0000313" key="2">
    <source>
        <dbReference type="Proteomes" id="UP000324222"/>
    </source>
</evidence>
<dbReference type="Proteomes" id="UP000324222">
    <property type="component" value="Unassembled WGS sequence"/>
</dbReference>
<organism evidence="1 2">
    <name type="scientific">Portunus trituberculatus</name>
    <name type="common">Swimming crab</name>
    <name type="synonym">Neptunus trituberculatus</name>
    <dbReference type="NCBI Taxonomy" id="210409"/>
    <lineage>
        <taxon>Eukaryota</taxon>
        <taxon>Metazoa</taxon>
        <taxon>Ecdysozoa</taxon>
        <taxon>Arthropoda</taxon>
        <taxon>Crustacea</taxon>
        <taxon>Multicrustacea</taxon>
        <taxon>Malacostraca</taxon>
        <taxon>Eumalacostraca</taxon>
        <taxon>Eucarida</taxon>
        <taxon>Decapoda</taxon>
        <taxon>Pleocyemata</taxon>
        <taxon>Brachyura</taxon>
        <taxon>Eubrachyura</taxon>
        <taxon>Portunoidea</taxon>
        <taxon>Portunidae</taxon>
        <taxon>Portuninae</taxon>
        <taxon>Portunus</taxon>
    </lineage>
</organism>
<proteinExistence type="predicted"/>
<name>A0A5B7E1S0_PORTR</name>